<organism evidence="1 2">
    <name type="scientific">Polaribacter aquimarinus</name>
    <dbReference type="NCBI Taxonomy" id="2100726"/>
    <lineage>
        <taxon>Bacteria</taxon>
        <taxon>Pseudomonadati</taxon>
        <taxon>Bacteroidota</taxon>
        <taxon>Flavobacteriia</taxon>
        <taxon>Flavobacteriales</taxon>
        <taxon>Flavobacteriaceae</taxon>
    </lineage>
</organism>
<keyword evidence="2" id="KW-1185">Reference proteome</keyword>
<evidence type="ECO:0000313" key="2">
    <source>
        <dbReference type="Proteomes" id="UP000245670"/>
    </source>
</evidence>
<dbReference type="Pfam" id="PF10677">
    <property type="entry name" value="DUF2490"/>
    <property type="match status" value="1"/>
</dbReference>
<dbReference type="RefSeq" id="WP_109404845.1">
    <property type="nucleotide sequence ID" value="NZ_QFFG01000003.1"/>
</dbReference>
<dbReference type="EMBL" id="QFFG01000003">
    <property type="protein sequence ID" value="PWG05301.1"/>
    <property type="molecule type" value="Genomic_DNA"/>
</dbReference>
<gene>
    <name evidence="1" type="ORF">DIS07_08685</name>
</gene>
<comment type="caution">
    <text evidence="1">The sequence shown here is derived from an EMBL/GenBank/DDBJ whole genome shotgun (WGS) entry which is preliminary data.</text>
</comment>
<accession>A0A2U2JAK0</accession>
<dbReference type="AlphaFoldDB" id="A0A2U2JAK0"/>
<name>A0A2U2JAK0_9FLAO</name>
<dbReference type="OrthoDB" id="1118734at2"/>
<sequence>MKEISFFLCLTLSLYQLQAQTSSENKLGTWYMYNGSHKLSEKYTLKTSFHVRYFEFITEYQQEIYRLGLNYKFNNTIDLTLGSVYSITDGSYKADLPDLYEYRFYQDLNIKEKWANFSVIHRVRLAQRFRRQNFENKTTHRIRYGLFLSLPITKTLTTYGFNEIFLKFATKSFGQNRTGFGFLQKISKQLKLKIGYMFTKFSKTKSHRLQLGIILNTNHIKH</sequence>
<evidence type="ECO:0000313" key="1">
    <source>
        <dbReference type="EMBL" id="PWG05301.1"/>
    </source>
</evidence>
<dbReference type="InterPro" id="IPR019619">
    <property type="entry name" value="DUF2490"/>
</dbReference>
<protein>
    <submittedName>
        <fullName evidence="1">DUF2490 domain-containing protein</fullName>
    </submittedName>
</protein>
<reference evidence="1 2" key="1">
    <citation type="submission" date="2018-05" db="EMBL/GenBank/DDBJ databases">
        <title>Polaribacter aquimarinus sp. nov., isolated from sediment in a sediment of sea.</title>
        <authorList>
            <person name="Lu D."/>
        </authorList>
    </citation>
    <scope>NUCLEOTIDE SEQUENCE [LARGE SCALE GENOMIC DNA]</scope>
    <source>
        <strain evidence="1 2">ZY113</strain>
    </source>
</reference>
<dbReference type="Proteomes" id="UP000245670">
    <property type="component" value="Unassembled WGS sequence"/>
</dbReference>
<proteinExistence type="predicted"/>